<feature type="region of interest" description="Disordered" evidence="1">
    <location>
        <begin position="1"/>
        <end position="36"/>
    </location>
</feature>
<evidence type="ECO:0000313" key="3">
    <source>
        <dbReference type="Proteomes" id="UP000224006"/>
    </source>
</evidence>
<name>A0A2A9MGB9_BESBE</name>
<accession>A0A2A9MGB9</accession>
<feature type="compositionally biased region" description="Low complexity" evidence="1">
    <location>
        <begin position="137"/>
        <end position="148"/>
    </location>
</feature>
<organism evidence="2 3">
    <name type="scientific">Besnoitia besnoiti</name>
    <name type="common">Apicomplexan protozoan</name>
    <dbReference type="NCBI Taxonomy" id="94643"/>
    <lineage>
        <taxon>Eukaryota</taxon>
        <taxon>Sar</taxon>
        <taxon>Alveolata</taxon>
        <taxon>Apicomplexa</taxon>
        <taxon>Conoidasida</taxon>
        <taxon>Coccidia</taxon>
        <taxon>Eucoccidiorida</taxon>
        <taxon>Eimeriorina</taxon>
        <taxon>Sarcocystidae</taxon>
        <taxon>Besnoitia</taxon>
    </lineage>
</organism>
<keyword evidence="3" id="KW-1185">Reference proteome</keyword>
<feature type="region of interest" description="Disordered" evidence="1">
    <location>
        <begin position="195"/>
        <end position="266"/>
    </location>
</feature>
<dbReference type="EMBL" id="NWUJ01000006">
    <property type="protein sequence ID" value="PFH34450.1"/>
    <property type="molecule type" value="Genomic_DNA"/>
</dbReference>
<dbReference type="RefSeq" id="XP_029218459.1">
    <property type="nucleotide sequence ID" value="XM_029364876.1"/>
</dbReference>
<feature type="compositionally biased region" description="Basic and acidic residues" evidence="1">
    <location>
        <begin position="18"/>
        <end position="28"/>
    </location>
</feature>
<dbReference type="KEGG" id="bbes:BESB_064810"/>
<evidence type="ECO:0000313" key="2">
    <source>
        <dbReference type="EMBL" id="PFH34450.1"/>
    </source>
</evidence>
<gene>
    <name evidence="2" type="ORF">BESB_064810</name>
</gene>
<dbReference type="GeneID" id="40311409"/>
<sequence length="488" mass="50286">MDALPSYGDAFPRLPGADPRDATRRDVTTRNTLQSLSEHKAFTDLAEELPRFEEPLPAPSASVGNTPVKPRDTATRVDCLLPPRIPTQGLPSAARDAQGSGTGLLVYVTGFGPFGSVQNNPTGCLVSNAARALRRAQAGEQAAAEEPQMSAGDAQRGDAPAASGSIPRLYFGSVRTTLPFEQLREACSADVGDASALRDGRRGSRAHQGRAAPQEDSAEDPHRLGGGVETEEDADAASGAGASRRAKDGDFRFEEEQGAPTGKAAQRAVAQALAEREPPVCRISSAVRLCGAEILEAAAKAVDEAAPRIRGALHSARCSRIGCEQGREELSQSPAGEESFSLKRGRAVDRTLAVASNRADAADVHSAGGNGVGTPRTEAASSVEQRPSAEEGGIPSPEGALSVKKATPPSEVAAKEEGGARSVDSCGAESAEGEGGETKKLVLHLGLNQAATAFELEQVGVNGTSAFVRILTGLGPAVVESSAPALPQ</sequence>
<evidence type="ECO:0000256" key="1">
    <source>
        <dbReference type="SAM" id="MobiDB-lite"/>
    </source>
</evidence>
<comment type="caution">
    <text evidence="2">The sequence shown here is derived from an EMBL/GenBank/DDBJ whole genome shotgun (WGS) entry which is preliminary data.</text>
</comment>
<dbReference type="InterPro" id="IPR036440">
    <property type="entry name" value="Peptidase_C15-like_sf"/>
</dbReference>
<feature type="region of interest" description="Disordered" evidence="1">
    <location>
        <begin position="358"/>
        <end position="436"/>
    </location>
</feature>
<dbReference type="VEuPathDB" id="ToxoDB:BESB_064810"/>
<dbReference type="Proteomes" id="UP000224006">
    <property type="component" value="Chromosome VI"/>
</dbReference>
<reference evidence="2 3" key="1">
    <citation type="submission" date="2017-09" db="EMBL/GenBank/DDBJ databases">
        <title>Genome sequencing of Besnoitia besnoiti strain Bb-Ger1.</title>
        <authorList>
            <person name="Schares G."/>
            <person name="Venepally P."/>
            <person name="Lorenzi H.A."/>
        </authorList>
    </citation>
    <scope>NUCLEOTIDE SEQUENCE [LARGE SCALE GENOMIC DNA]</scope>
    <source>
        <strain evidence="2 3">Bb-Ger1</strain>
    </source>
</reference>
<feature type="compositionally biased region" description="Basic and acidic residues" evidence="1">
    <location>
        <begin position="245"/>
        <end position="255"/>
    </location>
</feature>
<dbReference type="SUPFAM" id="SSF53182">
    <property type="entry name" value="Pyrrolidone carboxyl peptidase (pyroglutamate aminopeptidase)"/>
    <property type="match status" value="1"/>
</dbReference>
<protein>
    <submittedName>
        <fullName evidence="2">Chrromatin organization modifier domain-containing protein</fullName>
    </submittedName>
</protein>
<dbReference type="AlphaFoldDB" id="A0A2A9MGB9"/>
<proteinExistence type="predicted"/>
<feature type="region of interest" description="Disordered" evidence="1">
    <location>
        <begin position="137"/>
        <end position="166"/>
    </location>
</feature>